<comment type="caution">
    <text evidence="2">The sequence shown here is derived from an EMBL/GenBank/DDBJ whole genome shotgun (WGS) entry which is preliminary data.</text>
</comment>
<sequence length="489" mass="54469">MARGWKIDILITVGGVLLLLSHVAAWQLGRRPRTAAAGQAEVLSIGTREFTPGPADLVRLGREHEAAVLAATREQRELEKLPWPEQVDAARAKLPTDADFAALVREGMAAAKTSRGYASAETVAAFGNWLGLDPDAALDFIGRASRRQRIDPFRFEIGRWLGQGNEHRLDELVKRFPQAAWPLHQGAQELCHKRGADFALEMAASLTKPQDRLWLVDDCLDAKQWQGHLARVPAVLADPRVIRRFLSSISGDEDAAILLDEIRAAGFPPEDVAQAEARIARNEEYASNRKREEEKDRKQREESASALTRQLGLAGTNPFDRDIPSEEQQLEKLAPGFTDALADLCDGRQSMEEVLALVQRSWPTAFSDPTVAADLRSMLFDAAFITDPLGTLQEARATGRDFNQEAENQLDRLSPEMTIRVLTAYPEIIQEKEQAAFSLYFHRFKPWQNIDPEGCRHALLAVPDEVLRTQFLESYDSHAEEMRAKGGGP</sequence>
<reference evidence="2 3" key="1">
    <citation type="submission" date="2022-10" db="EMBL/GenBank/DDBJ databases">
        <title>Luteolibacter arcticus strain CCTCC AB 2014275, whole genome shotgun sequencing project.</title>
        <authorList>
            <person name="Zhao G."/>
            <person name="Shen L."/>
        </authorList>
    </citation>
    <scope>NUCLEOTIDE SEQUENCE [LARGE SCALE GENOMIC DNA]</scope>
    <source>
        <strain evidence="2 3">CCTCC AB 2014275</strain>
    </source>
</reference>
<name>A0ABT3GP32_9BACT</name>
<feature type="compositionally biased region" description="Basic and acidic residues" evidence="1">
    <location>
        <begin position="283"/>
        <end position="303"/>
    </location>
</feature>
<feature type="region of interest" description="Disordered" evidence="1">
    <location>
        <begin position="283"/>
        <end position="322"/>
    </location>
</feature>
<dbReference type="RefSeq" id="WP_264489386.1">
    <property type="nucleotide sequence ID" value="NZ_JAPDDT010000013.1"/>
</dbReference>
<evidence type="ECO:0000313" key="3">
    <source>
        <dbReference type="Proteomes" id="UP001320876"/>
    </source>
</evidence>
<gene>
    <name evidence="2" type="ORF">OKA05_22150</name>
</gene>
<dbReference type="Proteomes" id="UP001320876">
    <property type="component" value="Unassembled WGS sequence"/>
</dbReference>
<proteinExistence type="predicted"/>
<evidence type="ECO:0000313" key="2">
    <source>
        <dbReference type="EMBL" id="MCW1925279.1"/>
    </source>
</evidence>
<keyword evidence="3" id="KW-1185">Reference proteome</keyword>
<protein>
    <submittedName>
        <fullName evidence="2">Uncharacterized protein</fullName>
    </submittedName>
</protein>
<organism evidence="2 3">
    <name type="scientific">Luteolibacter arcticus</name>
    <dbReference type="NCBI Taxonomy" id="1581411"/>
    <lineage>
        <taxon>Bacteria</taxon>
        <taxon>Pseudomonadati</taxon>
        <taxon>Verrucomicrobiota</taxon>
        <taxon>Verrucomicrobiia</taxon>
        <taxon>Verrucomicrobiales</taxon>
        <taxon>Verrucomicrobiaceae</taxon>
        <taxon>Luteolibacter</taxon>
    </lineage>
</organism>
<evidence type="ECO:0000256" key="1">
    <source>
        <dbReference type="SAM" id="MobiDB-lite"/>
    </source>
</evidence>
<accession>A0ABT3GP32</accession>
<dbReference type="EMBL" id="JAPDDT010000013">
    <property type="protein sequence ID" value="MCW1925279.1"/>
    <property type="molecule type" value="Genomic_DNA"/>
</dbReference>